<dbReference type="OrthoDB" id="10287328at2759"/>
<keyword evidence="2" id="KW-1185">Reference proteome</keyword>
<dbReference type="AlphaFoldDB" id="A0A3M2SQG9"/>
<accession>A0A3M2SQG9</accession>
<name>A0A3M2SQG9_9HYPO</name>
<dbReference type="EMBL" id="NKUJ01000004">
    <property type="protein sequence ID" value="RMJ19799.1"/>
    <property type="molecule type" value="Genomic_DNA"/>
</dbReference>
<protein>
    <submittedName>
        <fullName evidence="1">Uncharacterized protein</fullName>
    </submittedName>
</protein>
<evidence type="ECO:0000313" key="2">
    <source>
        <dbReference type="Proteomes" id="UP000277212"/>
    </source>
</evidence>
<gene>
    <name evidence="1" type="ORF">CDV36_000452</name>
</gene>
<dbReference type="Proteomes" id="UP000277212">
    <property type="component" value="Unassembled WGS sequence"/>
</dbReference>
<comment type="caution">
    <text evidence="1">The sequence shown here is derived from an EMBL/GenBank/DDBJ whole genome shotgun (WGS) entry which is preliminary data.</text>
</comment>
<evidence type="ECO:0000313" key="1">
    <source>
        <dbReference type="EMBL" id="RMJ19799.1"/>
    </source>
</evidence>
<organism evidence="1 2">
    <name type="scientific">Fusarium kuroshium</name>
    <dbReference type="NCBI Taxonomy" id="2010991"/>
    <lineage>
        <taxon>Eukaryota</taxon>
        <taxon>Fungi</taxon>
        <taxon>Dikarya</taxon>
        <taxon>Ascomycota</taxon>
        <taxon>Pezizomycotina</taxon>
        <taxon>Sordariomycetes</taxon>
        <taxon>Hypocreomycetidae</taxon>
        <taxon>Hypocreales</taxon>
        <taxon>Nectriaceae</taxon>
        <taxon>Fusarium</taxon>
        <taxon>Fusarium solani species complex</taxon>
    </lineage>
</organism>
<reference evidence="1 2" key="1">
    <citation type="submission" date="2017-06" db="EMBL/GenBank/DDBJ databases">
        <title>Comparative genomic analysis of Ambrosia Fusariam Clade fungi.</title>
        <authorList>
            <person name="Stajich J.E."/>
            <person name="Carrillo J."/>
            <person name="Kijimoto T."/>
            <person name="Eskalen A."/>
            <person name="O'Donnell K."/>
            <person name="Kasson M."/>
        </authorList>
    </citation>
    <scope>NUCLEOTIDE SEQUENCE [LARGE SCALE GENOMIC DNA]</scope>
    <source>
        <strain evidence="1">UCR3666</strain>
    </source>
</reference>
<sequence>MVSGVVVIQALAKLGLPRNLAGLDSAVRHAVPLKGHFSRSNFILNSRTKDFTTLETIKHEKVITIIKAIYASP</sequence>
<proteinExistence type="predicted"/>